<gene>
    <name evidence="4" type="ORF">SMN809_LOCUS43172</name>
</gene>
<evidence type="ECO:0000256" key="2">
    <source>
        <dbReference type="ARBA" id="ARBA00022741"/>
    </source>
</evidence>
<dbReference type="InterPro" id="IPR029047">
    <property type="entry name" value="HSP70_peptide-bd_sf"/>
</dbReference>
<dbReference type="Gene3D" id="2.60.34.10">
    <property type="entry name" value="Substrate Binding Domain Of DNAk, Chain A, domain 1"/>
    <property type="match status" value="1"/>
</dbReference>
<comment type="caution">
    <text evidence="4">The sequence shown here is derived from an EMBL/GenBank/DDBJ whole genome shotgun (WGS) entry which is preliminary data.</text>
</comment>
<dbReference type="InterPro" id="IPR013126">
    <property type="entry name" value="Hsp_70_fam"/>
</dbReference>
<dbReference type="GO" id="GO:0005524">
    <property type="term" value="F:ATP binding"/>
    <property type="evidence" value="ECO:0007669"/>
    <property type="project" value="UniProtKB-KW"/>
</dbReference>
<keyword evidence="3" id="KW-0067">ATP-binding</keyword>
<dbReference type="GO" id="GO:0140662">
    <property type="term" value="F:ATP-dependent protein folding chaperone"/>
    <property type="evidence" value="ECO:0007669"/>
    <property type="project" value="InterPro"/>
</dbReference>
<feature type="non-terminal residue" evidence="4">
    <location>
        <position position="47"/>
    </location>
</feature>
<proteinExistence type="inferred from homology"/>
<evidence type="ECO:0000313" key="5">
    <source>
        <dbReference type="Proteomes" id="UP000676336"/>
    </source>
</evidence>
<organism evidence="4 5">
    <name type="scientific">Rotaria magnacalcarata</name>
    <dbReference type="NCBI Taxonomy" id="392030"/>
    <lineage>
        <taxon>Eukaryota</taxon>
        <taxon>Metazoa</taxon>
        <taxon>Spiralia</taxon>
        <taxon>Gnathifera</taxon>
        <taxon>Rotifera</taxon>
        <taxon>Eurotatoria</taxon>
        <taxon>Bdelloidea</taxon>
        <taxon>Philodinida</taxon>
        <taxon>Philodinidae</taxon>
        <taxon>Rotaria</taxon>
    </lineage>
</organism>
<evidence type="ECO:0000313" key="4">
    <source>
        <dbReference type="EMBL" id="CAF4704205.1"/>
    </source>
</evidence>
<dbReference type="Pfam" id="PF00012">
    <property type="entry name" value="HSP70"/>
    <property type="match status" value="1"/>
</dbReference>
<dbReference type="AlphaFoldDB" id="A0A8S3A6D4"/>
<evidence type="ECO:0000256" key="3">
    <source>
        <dbReference type="ARBA" id="ARBA00022840"/>
    </source>
</evidence>
<protein>
    <submittedName>
        <fullName evidence="4">Uncharacterized protein</fullName>
    </submittedName>
</protein>
<dbReference type="SUPFAM" id="SSF100920">
    <property type="entry name" value="Heat shock protein 70kD (HSP70), peptide-binding domain"/>
    <property type="match status" value="1"/>
</dbReference>
<reference evidence="4" key="1">
    <citation type="submission" date="2021-02" db="EMBL/GenBank/DDBJ databases">
        <authorList>
            <person name="Nowell W R."/>
        </authorList>
    </citation>
    <scope>NUCLEOTIDE SEQUENCE</scope>
</reference>
<accession>A0A8S3A6D4</accession>
<keyword evidence="2" id="KW-0547">Nucleotide-binding</keyword>
<comment type="similarity">
    <text evidence="1">Belongs to the heat shock protein 70 family.</text>
</comment>
<dbReference type="EMBL" id="CAJOBI010126613">
    <property type="protein sequence ID" value="CAF4704205.1"/>
    <property type="molecule type" value="Genomic_DNA"/>
</dbReference>
<evidence type="ECO:0000256" key="1">
    <source>
        <dbReference type="ARBA" id="ARBA00007381"/>
    </source>
</evidence>
<sequence length="47" mass="5286">MSDTSVYNLLLLDVCPLGLGIEDIKGEMHTLIRRNTAIPTRTQLYPI</sequence>
<name>A0A8S3A6D4_9BILA</name>
<dbReference type="Proteomes" id="UP000676336">
    <property type="component" value="Unassembled WGS sequence"/>
</dbReference>